<accession>A0AAD0U449</accession>
<protein>
    <submittedName>
        <fullName evidence="1">Uncharacterized protein</fullName>
    </submittedName>
</protein>
<dbReference type="Proteomes" id="UP000279995">
    <property type="component" value="Chromosome I"/>
</dbReference>
<dbReference type="PROSITE" id="PS51257">
    <property type="entry name" value="PROKAR_LIPOPROTEIN"/>
    <property type="match status" value="1"/>
</dbReference>
<evidence type="ECO:0000313" key="2">
    <source>
        <dbReference type="Proteomes" id="UP000279995"/>
    </source>
</evidence>
<sequence length="496" mass="55833">MINKQLAKLLPMFVVMLLVGCANSSLKMELSIYKDDPLFKNVLTQDDIKPAKAYLNFLEDELDPLTNKQLELAKDSYVLFLNYWMAQGVVETKKCGLDFDDAARSSQLSAMEPLRTRLVSYQRRIEEAKSEVILRLKQAYSTYGRLDKMLPSELDEIDFTDSSYIGQVQRQQRLQQTLSIEISRVLQALDVLVKGNDHVFYKSTKDRWGKIQKLIESDDYKTYLNQADRDDLSQTLETTAKKFIQFDSGLVVLRSEIKAGALLVIDYNEPAALVSSMMENPTVYAISAKKESDMLRAVDLLNSQLDRLQNASSPIWRIVTDPDNAEKWNTEFSETHFYAEGNSGVVVVRDSPIKYRVQEATNNPAALVQAQLQVSRAVADAAIQIAGASTGVPLVSAAQTGEKISKADNTSFQEQTDTLVIKKAKINAQKRIYLRSIDAIEGNIDSYLRQLKELTPKDARSSNDQVEINALSKRIFEFLKAQEKLVAQAKIEQGGE</sequence>
<dbReference type="RefSeq" id="WP_121637942.1">
    <property type="nucleotide sequence ID" value="NZ_CP033065.1"/>
</dbReference>
<gene>
    <name evidence="1" type="ORF">D9T18_13190</name>
</gene>
<evidence type="ECO:0000313" key="1">
    <source>
        <dbReference type="EMBL" id="AYM87570.1"/>
    </source>
</evidence>
<dbReference type="EMBL" id="CP033065">
    <property type="protein sequence ID" value="AYM87570.1"/>
    <property type="molecule type" value="Genomic_DNA"/>
</dbReference>
<dbReference type="AlphaFoldDB" id="A0AAD0U449"/>
<reference evidence="1 2" key="1">
    <citation type="submission" date="2018-10" db="EMBL/GenBank/DDBJ databases">
        <title>Complete Genome Sequence and Transcriptomic Profiles of a Marine Bacterium, Pseudoalteromonas agarivorans Hao 2018.</title>
        <authorList>
            <person name="Hao L."/>
        </authorList>
    </citation>
    <scope>NUCLEOTIDE SEQUENCE [LARGE SCALE GENOMIC DNA]</scope>
    <source>
        <strain evidence="1 2">Hao 2018</strain>
    </source>
</reference>
<proteinExistence type="predicted"/>
<organism evidence="1 2">
    <name type="scientific">Pseudoalteromonas agarivorans</name>
    <dbReference type="NCBI Taxonomy" id="176102"/>
    <lineage>
        <taxon>Bacteria</taxon>
        <taxon>Pseudomonadati</taxon>
        <taxon>Pseudomonadota</taxon>
        <taxon>Gammaproteobacteria</taxon>
        <taxon>Alteromonadales</taxon>
        <taxon>Pseudoalteromonadaceae</taxon>
        <taxon>Pseudoalteromonas</taxon>
    </lineage>
</organism>
<name>A0AAD0U449_9GAMM</name>